<evidence type="ECO:0000256" key="6">
    <source>
        <dbReference type="SAM" id="MobiDB-lite"/>
    </source>
</evidence>
<dbReference type="Proteomes" id="UP000030764">
    <property type="component" value="Unassembled WGS sequence"/>
</dbReference>
<keyword evidence="9" id="KW-1185">Reference proteome</keyword>
<sequence length="85" mass="10017">MQASDWSRKRIPKVHPKTKMSSNQNTNTSTQQQATPQKPPPMVYVCGDCAYENEIRPKDAIRCRECGYRVLYKKRTRREMEQVKL</sequence>
<organism evidence="8">
    <name type="scientific">Trichuris suis</name>
    <name type="common">pig whipworm</name>
    <dbReference type="NCBI Taxonomy" id="68888"/>
    <lineage>
        <taxon>Eukaryota</taxon>
        <taxon>Metazoa</taxon>
        <taxon>Ecdysozoa</taxon>
        <taxon>Nematoda</taxon>
        <taxon>Enoplea</taxon>
        <taxon>Dorylaimia</taxon>
        <taxon>Trichinellida</taxon>
        <taxon>Trichuridae</taxon>
        <taxon>Trichuris</taxon>
    </lineage>
</organism>
<dbReference type="AlphaFoldDB" id="A0A085N0I7"/>
<dbReference type="GO" id="GO:0003899">
    <property type="term" value="F:DNA-directed RNA polymerase activity"/>
    <property type="evidence" value="ECO:0007669"/>
    <property type="project" value="InterPro"/>
</dbReference>
<dbReference type="PANTHER" id="PTHR12056:SF2">
    <property type="entry name" value="GEO11084P1"/>
    <property type="match status" value="1"/>
</dbReference>
<reference evidence="8 9" key="1">
    <citation type="journal article" date="2014" name="Nat. Genet.">
        <title>Genome and transcriptome of the porcine whipworm Trichuris suis.</title>
        <authorList>
            <person name="Jex A.R."/>
            <person name="Nejsum P."/>
            <person name="Schwarz E.M."/>
            <person name="Hu L."/>
            <person name="Young N.D."/>
            <person name="Hall R.S."/>
            <person name="Korhonen P.K."/>
            <person name="Liao S."/>
            <person name="Thamsborg S."/>
            <person name="Xia J."/>
            <person name="Xu P."/>
            <person name="Wang S."/>
            <person name="Scheerlinck J.P."/>
            <person name="Hofmann A."/>
            <person name="Sternberg P.W."/>
            <person name="Wang J."/>
            <person name="Gasser R.B."/>
        </authorList>
    </citation>
    <scope>NUCLEOTIDE SEQUENCE [LARGE SCALE GENOMIC DNA]</scope>
    <source>
        <strain evidence="8">DCEP-RM93F</strain>
        <strain evidence="7">DCEP-RM93M</strain>
    </source>
</reference>
<keyword evidence="3" id="KW-0862">Zinc</keyword>
<dbReference type="EMBL" id="KL367583">
    <property type="protein sequence ID" value="KFD62983.1"/>
    <property type="molecule type" value="Genomic_DNA"/>
</dbReference>
<feature type="region of interest" description="Disordered" evidence="6">
    <location>
        <begin position="1"/>
        <end position="40"/>
    </location>
</feature>
<keyword evidence="4" id="KW-0539">Nucleus</keyword>
<dbReference type="GO" id="GO:0003677">
    <property type="term" value="F:DNA binding"/>
    <property type="evidence" value="ECO:0007669"/>
    <property type="project" value="InterPro"/>
</dbReference>
<keyword evidence="2" id="KW-0479">Metal-binding</keyword>
<dbReference type="GO" id="GO:0005665">
    <property type="term" value="C:RNA polymerase II, core complex"/>
    <property type="evidence" value="ECO:0007669"/>
    <property type="project" value="TreeGrafter"/>
</dbReference>
<dbReference type="InterPro" id="IPR039747">
    <property type="entry name" value="RPABC4"/>
</dbReference>
<feature type="compositionally biased region" description="Basic residues" evidence="6">
    <location>
        <begin position="9"/>
        <end position="18"/>
    </location>
</feature>
<evidence type="ECO:0000256" key="1">
    <source>
        <dbReference type="ARBA" id="ARBA00004123"/>
    </source>
</evidence>
<dbReference type="PANTHER" id="PTHR12056">
    <property type="entry name" value="DNA-DIRECTED RNA POLYMERASES I, II, AND III"/>
    <property type="match status" value="1"/>
</dbReference>
<dbReference type="GO" id="GO:0005736">
    <property type="term" value="C:RNA polymerase I complex"/>
    <property type="evidence" value="ECO:0007669"/>
    <property type="project" value="TreeGrafter"/>
</dbReference>
<proteinExistence type="inferred from homology"/>
<comment type="similarity">
    <text evidence="5">Belongs to the archaeal Rpo12/eukaryotic RPC10 RNA polymerase subunit family.</text>
</comment>
<evidence type="ECO:0000313" key="8">
    <source>
        <dbReference type="EMBL" id="KFD62983.1"/>
    </source>
</evidence>
<dbReference type="FunFam" id="2.20.28.30:FF:000002">
    <property type="entry name" value="DNA-directed RNA polymerases II, IV and V subunit 12"/>
    <property type="match status" value="1"/>
</dbReference>
<dbReference type="InterPro" id="IPR029040">
    <property type="entry name" value="RPABC4/Spt4"/>
</dbReference>
<evidence type="ECO:0000256" key="5">
    <source>
        <dbReference type="ARBA" id="ARBA00025770"/>
    </source>
</evidence>
<protein>
    <submittedName>
        <fullName evidence="8">Uncharacterized protein</fullName>
    </submittedName>
</protein>
<dbReference type="Proteomes" id="UP000030758">
    <property type="component" value="Unassembled WGS sequence"/>
</dbReference>
<dbReference type="InterPro" id="IPR006591">
    <property type="entry name" value="RNAP_P/RPABC4"/>
</dbReference>
<dbReference type="SUPFAM" id="SSF63393">
    <property type="entry name" value="RNA polymerase subunits"/>
    <property type="match status" value="1"/>
</dbReference>
<dbReference type="EMBL" id="KL363199">
    <property type="protein sequence ID" value="KFD55555.1"/>
    <property type="molecule type" value="Genomic_DNA"/>
</dbReference>
<dbReference type="SMART" id="SM00659">
    <property type="entry name" value="RPOLCX"/>
    <property type="match status" value="1"/>
</dbReference>
<feature type="compositionally biased region" description="Low complexity" evidence="6">
    <location>
        <begin position="21"/>
        <end position="36"/>
    </location>
</feature>
<dbReference type="Pfam" id="PF03604">
    <property type="entry name" value="Zn_ribbon_RPAB4"/>
    <property type="match status" value="1"/>
</dbReference>
<evidence type="ECO:0000256" key="3">
    <source>
        <dbReference type="ARBA" id="ARBA00022833"/>
    </source>
</evidence>
<comment type="subcellular location">
    <subcellularLocation>
        <location evidence="1">Nucleus</location>
    </subcellularLocation>
</comment>
<dbReference type="GO" id="GO:0005666">
    <property type="term" value="C:RNA polymerase III complex"/>
    <property type="evidence" value="ECO:0007669"/>
    <property type="project" value="TreeGrafter"/>
</dbReference>
<evidence type="ECO:0000256" key="2">
    <source>
        <dbReference type="ARBA" id="ARBA00022723"/>
    </source>
</evidence>
<evidence type="ECO:0000313" key="9">
    <source>
        <dbReference type="Proteomes" id="UP000030764"/>
    </source>
</evidence>
<evidence type="ECO:0000313" key="7">
    <source>
        <dbReference type="EMBL" id="KFD55555.1"/>
    </source>
</evidence>
<dbReference type="GO" id="GO:0008270">
    <property type="term" value="F:zinc ion binding"/>
    <property type="evidence" value="ECO:0007669"/>
    <property type="project" value="InterPro"/>
</dbReference>
<accession>A0A085N0I7</accession>
<gene>
    <name evidence="7" type="ORF">M513_03607</name>
    <name evidence="8" type="ORF">M514_03607</name>
</gene>
<name>A0A085N0I7_9BILA</name>
<dbReference type="GO" id="GO:0006351">
    <property type="term" value="P:DNA-templated transcription"/>
    <property type="evidence" value="ECO:0007669"/>
    <property type="project" value="InterPro"/>
</dbReference>
<evidence type="ECO:0000256" key="4">
    <source>
        <dbReference type="ARBA" id="ARBA00023242"/>
    </source>
</evidence>
<dbReference type="Gene3D" id="2.20.28.30">
    <property type="entry name" value="RNA polymerase ii, chain L"/>
    <property type="match status" value="1"/>
</dbReference>